<dbReference type="InterPro" id="IPR014710">
    <property type="entry name" value="RmlC-like_jellyroll"/>
</dbReference>
<feature type="domain" description="Mif2/CENP-C cupin" evidence="6">
    <location>
        <begin position="387"/>
        <end position="473"/>
    </location>
</feature>
<gene>
    <name evidence="7" type="ORF">RI543_005144</name>
</gene>
<evidence type="ECO:0000256" key="2">
    <source>
        <dbReference type="ARBA" id="ARBA00010291"/>
    </source>
</evidence>
<evidence type="ECO:0000259" key="6">
    <source>
        <dbReference type="Pfam" id="PF11699"/>
    </source>
</evidence>
<dbReference type="GO" id="GO:0051382">
    <property type="term" value="P:kinetochore assembly"/>
    <property type="evidence" value="ECO:0007669"/>
    <property type="project" value="InterPro"/>
</dbReference>
<dbReference type="GO" id="GO:0005634">
    <property type="term" value="C:nucleus"/>
    <property type="evidence" value="ECO:0007669"/>
    <property type="project" value="UniProtKB-SubCell"/>
</dbReference>
<keyword evidence="4" id="KW-0539">Nucleus</keyword>
<comment type="subcellular location">
    <subcellularLocation>
        <location evidence="1">Nucleus</location>
    </subcellularLocation>
</comment>
<keyword evidence="8" id="KW-1185">Reference proteome</keyword>
<reference evidence="8" key="1">
    <citation type="submission" date="2023-07" db="EMBL/GenBank/DDBJ databases">
        <title>A draft genome of Kazachstania heterogenica Y-27499.</title>
        <authorList>
            <person name="Donic C."/>
            <person name="Kralova J.S."/>
            <person name="Fidel L."/>
            <person name="Ben-Dor S."/>
            <person name="Jung S."/>
        </authorList>
    </citation>
    <scope>NUCLEOTIDE SEQUENCE [LARGE SCALE GENOMIC DNA]</scope>
    <source>
        <strain evidence="8">Y27499</strain>
    </source>
</reference>
<evidence type="ECO:0000256" key="3">
    <source>
        <dbReference type="ARBA" id="ARBA00023125"/>
    </source>
</evidence>
<dbReference type="AlphaFoldDB" id="A0AAN8A745"/>
<dbReference type="PANTHER" id="PTHR16684">
    <property type="entry name" value="CENTROMERE PROTEIN C"/>
    <property type="match status" value="1"/>
</dbReference>
<accession>A0AAN8A745</accession>
<dbReference type="Proteomes" id="UP001306508">
    <property type="component" value="Unassembled WGS sequence"/>
</dbReference>
<evidence type="ECO:0000313" key="8">
    <source>
        <dbReference type="Proteomes" id="UP001306508"/>
    </source>
</evidence>
<dbReference type="InterPro" id="IPR028386">
    <property type="entry name" value="CENP-C/Mif2/cnp3"/>
</dbReference>
<dbReference type="Gene3D" id="2.60.120.10">
    <property type="entry name" value="Jelly Rolls"/>
    <property type="match status" value="1"/>
</dbReference>
<comment type="caution">
    <text evidence="7">The sequence shown here is derived from an EMBL/GenBank/DDBJ whole genome shotgun (WGS) entry which is preliminary data.</text>
</comment>
<dbReference type="GO" id="GO:0051315">
    <property type="term" value="P:attachment of mitotic spindle microtubules to kinetochore"/>
    <property type="evidence" value="ECO:0007669"/>
    <property type="project" value="TreeGrafter"/>
</dbReference>
<keyword evidence="3" id="KW-0238">DNA-binding</keyword>
<evidence type="ECO:0000256" key="5">
    <source>
        <dbReference type="SAM" id="MobiDB-lite"/>
    </source>
</evidence>
<dbReference type="Pfam" id="PF11699">
    <property type="entry name" value="CENP-C_C"/>
    <property type="match status" value="1"/>
</dbReference>
<dbReference type="EMBL" id="JAWIZZ010000073">
    <property type="protein sequence ID" value="KAK5773625.1"/>
    <property type="molecule type" value="Genomic_DNA"/>
</dbReference>
<sequence length="477" mass="55154">MDYMLLGSKSRKTGFRLNKSCERDKYLMENINEYFNEEKNESPHVSDQTKRPKSKDNNIFDKSNLSILSPLKIGIIISPDKFNDVPRGNIPLLIDDVESQNIVATPLYNKNSFQVKSNLDVKDFQSNYNIPEIIEVEDEEEEENENQILENVPDLLDNSELDYSTAEESVLLDTSQDALLETEIASRVHNKKVKNTDTCSDIDSDGEDSDYIPIKNEDCKLAESNVPLRRSTRIKVPILDYWRNEKIVYKRRSARPELDIFKIITYENENNDSINQKKDTRNKKRNGITVDNESYDRNQFLSPVENNSQRRKQIKVDYSYLNSKIQKKISSSGNKDIEWVSRGVFEGTIKEKSITEDKLESKKEILAIAPDYIDNERMYYQNNNNYKINILFDSQKDYFASGFMTLPINGQKTLSTIDNIYIIFHVLKGCVEVTISDNNKFVCMKGSTFQIPSYNSYSLVNKGNIAVKLHFVQVTVK</sequence>
<organism evidence="7 8">
    <name type="scientific">Arxiozyma heterogenica</name>
    <dbReference type="NCBI Taxonomy" id="278026"/>
    <lineage>
        <taxon>Eukaryota</taxon>
        <taxon>Fungi</taxon>
        <taxon>Dikarya</taxon>
        <taxon>Ascomycota</taxon>
        <taxon>Saccharomycotina</taxon>
        <taxon>Saccharomycetes</taxon>
        <taxon>Saccharomycetales</taxon>
        <taxon>Saccharomycetaceae</taxon>
        <taxon>Arxiozyma</taxon>
    </lineage>
</organism>
<dbReference type="InterPro" id="IPR025974">
    <property type="entry name" value="Mif2/CENP-C_cupin"/>
</dbReference>
<dbReference type="PANTHER" id="PTHR16684:SF11">
    <property type="entry name" value="CENTROMERE PROTEIN C"/>
    <property type="match status" value="1"/>
</dbReference>
<dbReference type="GO" id="GO:0051455">
    <property type="term" value="P:spindle attachment to meiosis I kinetochore"/>
    <property type="evidence" value="ECO:0007669"/>
    <property type="project" value="TreeGrafter"/>
</dbReference>
<dbReference type="InterPro" id="IPR011051">
    <property type="entry name" value="RmlC_Cupin_sf"/>
</dbReference>
<evidence type="ECO:0000313" key="7">
    <source>
        <dbReference type="EMBL" id="KAK5773625.1"/>
    </source>
</evidence>
<proteinExistence type="inferred from homology"/>
<protein>
    <recommendedName>
        <fullName evidence="6">Mif2/CENP-C cupin domain-containing protein</fullName>
    </recommendedName>
</protein>
<dbReference type="SUPFAM" id="SSF51182">
    <property type="entry name" value="RmlC-like cupins"/>
    <property type="match status" value="1"/>
</dbReference>
<feature type="region of interest" description="Disordered" evidence="5">
    <location>
        <begin position="38"/>
        <end position="59"/>
    </location>
</feature>
<evidence type="ECO:0000256" key="1">
    <source>
        <dbReference type="ARBA" id="ARBA00004123"/>
    </source>
</evidence>
<name>A0AAN8A745_9SACH</name>
<dbReference type="GO" id="GO:0019237">
    <property type="term" value="F:centromeric DNA binding"/>
    <property type="evidence" value="ECO:0007669"/>
    <property type="project" value="InterPro"/>
</dbReference>
<dbReference type="GO" id="GO:0000776">
    <property type="term" value="C:kinetochore"/>
    <property type="evidence" value="ECO:0007669"/>
    <property type="project" value="InterPro"/>
</dbReference>
<evidence type="ECO:0000256" key="4">
    <source>
        <dbReference type="ARBA" id="ARBA00023242"/>
    </source>
</evidence>
<comment type="similarity">
    <text evidence="2">Belongs to the CENP-C/MIF2 family.</text>
</comment>